<sequence length="88" mass="10172">RLAFISSLFFRHVHRLLPVFCMDIFFPIYTCLLLKAHSTVTPRRLSKIDRDRGSLDDPLFFVATVVEIARGIEKCYNLHSNYISRVGG</sequence>
<organism evidence="1 2">
    <name type="scientific">Anoxybacillus kestanbolensis</name>
    <dbReference type="NCBI Taxonomy" id="227476"/>
    <lineage>
        <taxon>Bacteria</taxon>
        <taxon>Bacillati</taxon>
        <taxon>Bacillota</taxon>
        <taxon>Bacilli</taxon>
        <taxon>Bacillales</taxon>
        <taxon>Anoxybacillaceae</taxon>
        <taxon>Anoxybacillus</taxon>
    </lineage>
</organism>
<gene>
    <name evidence="1" type="ORF">BO219_11490</name>
</gene>
<dbReference type="EMBL" id="MQAD01000022">
    <property type="protein sequence ID" value="OOE01307.1"/>
    <property type="molecule type" value="Genomic_DNA"/>
</dbReference>
<dbReference type="Proteomes" id="UP000188458">
    <property type="component" value="Unassembled WGS sequence"/>
</dbReference>
<reference evidence="2" key="1">
    <citation type="submission" date="2016-11" db="EMBL/GenBank/DDBJ databases">
        <title>Draft genome sequence of Anoxybacillus sp. strain 103 isolated from the Qarvajar hot spring in Nagorno-Karabach.</title>
        <authorList>
            <person name="Hovhannisyan P."/>
            <person name="Panosyan H."/>
            <person name="Birkeland N.-K."/>
        </authorList>
    </citation>
    <scope>NUCLEOTIDE SEQUENCE [LARGE SCALE GENOMIC DNA]</scope>
    <source>
        <strain evidence="2">103</strain>
    </source>
</reference>
<protein>
    <submittedName>
        <fullName evidence="1">Uncharacterized protein</fullName>
    </submittedName>
</protein>
<feature type="non-terminal residue" evidence="1">
    <location>
        <position position="1"/>
    </location>
</feature>
<keyword evidence="2" id="KW-1185">Reference proteome</keyword>
<evidence type="ECO:0000313" key="1">
    <source>
        <dbReference type="EMBL" id="OOE01307.1"/>
    </source>
</evidence>
<name>A0A1V3FI04_9BACL</name>
<evidence type="ECO:0000313" key="2">
    <source>
        <dbReference type="Proteomes" id="UP000188458"/>
    </source>
</evidence>
<proteinExistence type="predicted"/>
<accession>A0A1V3FI04</accession>
<comment type="caution">
    <text evidence="1">The sequence shown here is derived from an EMBL/GenBank/DDBJ whole genome shotgun (WGS) entry which is preliminary data.</text>
</comment>
<dbReference type="AlphaFoldDB" id="A0A1V3FI04"/>